<dbReference type="Pfam" id="PF02709">
    <property type="entry name" value="Glyco_transf_7C"/>
    <property type="match status" value="1"/>
</dbReference>
<dbReference type="PANTHER" id="PTHR43179:SF7">
    <property type="entry name" value="RHAMNOSYLTRANSFERASE WBBL"/>
    <property type="match status" value="1"/>
</dbReference>
<dbReference type="SUPFAM" id="SSF53448">
    <property type="entry name" value="Nucleotide-diphospho-sugar transferases"/>
    <property type="match status" value="1"/>
</dbReference>
<dbReference type="PANTHER" id="PTHR43179">
    <property type="entry name" value="RHAMNOSYLTRANSFERASE WBBL"/>
    <property type="match status" value="1"/>
</dbReference>
<evidence type="ECO:0000313" key="6">
    <source>
        <dbReference type="Proteomes" id="UP000247345"/>
    </source>
</evidence>
<organism evidence="5 6">
    <name type="scientific">Polaribacter butkevichii</name>
    <dbReference type="NCBI Taxonomy" id="218490"/>
    <lineage>
        <taxon>Bacteria</taxon>
        <taxon>Pseudomonadati</taxon>
        <taxon>Bacteroidota</taxon>
        <taxon>Flavobacteriia</taxon>
        <taxon>Flavobacteriales</taxon>
        <taxon>Flavobacteriaceae</taxon>
    </lineage>
</organism>
<gene>
    <name evidence="5" type="ORF">BTO14_09735</name>
</gene>
<accession>A0A2P6CF88</accession>
<dbReference type="AlphaFoldDB" id="A0A2P6CF88"/>
<evidence type="ECO:0000259" key="4">
    <source>
        <dbReference type="Pfam" id="PF02709"/>
    </source>
</evidence>
<evidence type="ECO:0000313" key="5">
    <source>
        <dbReference type="EMBL" id="PQJ73526.1"/>
    </source>
</evidence>
<dbReference type="CDD" id="cd04186">
    <property type="entry name" value="GT_2_like_c"/>
    <property type="match status" value="1"/>
</dbReference>
<dbReference type="RefSeq" id="WP_105049190.1">
    <property type="nucleotide sequence ID" value="NZ_CP150661.1"/>
</dbReference>
<keyword evidence="2" id="KW-0812">Transmembrane</keyword>
<dbReference type="OrthoDB" id="9771846at2"/>
<proteinExistence type="predicted"/>
<dbReference type="InterPro" id="IPR001173">
    <property type="entry name" value="Glyco_trans_2-like"/>
</dbReference>
<feature type="transmembrane region" description="Helical" evidence="2">
    <location>
        <begin position="264"/>
        <end position="291"/>
    </location>
</feature>
<keyword evidence="1" id="KW-0808">Transferase</keyword>
<keyword evidence="2" id="KW-1133">Transmembrane helix</keyword>
<evidence type="ECO:0000259" key="3">
    <source>
        <dbReference type="Pfam" id="PF00535"/>
    </source>
</evidence>
<dbReference type="Pfam" id="PF00535">
    <property type="entry name" value="Glycos_transf_2"/>
    <property type="match status" value="1"/>
</dbReference>
<keyword evidence="2" id="KW-0472">Membrane</keyword>
<dbReference type="EMBL" id="MSCK01000001">
    <property type="protein sequence ID" value="PQJ73526.1"/>
    <property type="molecule type" value="Genomic_DNA"/>
</dbReference>
<evidence type="ECO:0000256" key="1">
    <source>
        <dbReference type="ARBA" id="ARBA00022679"/>
    </source>
</evidence>
<feature type="domain" description="Galactosyltransferase C-terminal" evidence="4">
    <location>
        <begin position="175"/>
        <end position="221"/>
    </location>
</feature>
<reference evidence="5 6" key="1">
    <citation type="submission" date="2016-12" db="EMBL/GenBank/DDBJ databases">
        <title>Trade-off between light-utilization and light-protection in marine flavobacteria.</title>
        <authorList>
            <person name="Kumagai Y."/>
            <person name="Yoshizawa S."/>
            <person name="Kogure K."/>
            <person name="Iwasaki W."/>
        </authorList>
    </citation>
    <scope>NUCLEOTIDE SEQUENCE [LARGE SCALE GENOMIC DNA]</scope>
    <source>
        <strain evidence="5 6">KCTC 12100</strain>
    </source>
</reference>
<protein>
    <submittedName>
        <fullName evidence="5">Uncharacterized protein</fullName>
    </submittedName>
</protein>
<feature type="domain" description="Glycosyltransferase 2-like" evidence="3">
    <location>
        <begin position="12"/>
        <end position="137"/>
    </location>
</feature>
<comment type="caution">
    <text evidence="5">The sequence shown here is derived from an EMBL/GenBank/DDBJ whole genome shotgun (WGS) entry which is preliminary data.</text>
</comment>
<dbReference type="Gene3D" id="3.90.550.10">
    <property type="entry name" value="Spore Coat Polysaccharide Biosynthesis Protein SpsA, Chain A"/>
    <property type="match status" value="1"/>
</dbReference>
<dbReference type="InterPro" id="IPR027791">
    <property type="entry name" value="Galactosyl_T_C"/>
</dbReference>
<keyword evidence="6" id="KW-1185">Reference proteome</keyword>
<name>A0A2P6CF88_9FLAO</name>
<evidence type="ECO:0000256" key="2">
    <source>
        <dbReference type="SAM" id="Phobius"/>
    </source>
</evidence>
<sequence>MLESFSNNIDISIIIVTYKSWNDLRNCLLSIKEANSLELKLEVVVVDNCSNDGNIFEFKKEFPNLKFIENTGNNGFANGCNLGAKNALGKYLFFLNPDTIINKDSIVKMFTFLEKHANCGIVSCNQKNTKGSYENNIRFFPNLETLFGLFRVINKSNLIKRIKNKNNVIYTEWVSGAVVFISKFWFDKINGWNEDFWMYFEDVDLSKKVTDLGGEICLLTNTEIIHNHGGSSRINIKTALITKTEVLISKHVYIRNHFKGFKYFILQLLVVLNNLIGKIISVILGLIFFFVPKLRLKALLYFNILKYYFSSLKNKTWLSPKSMNYPHKSV</sequence>
<dbReference type="InterPro" id="IPR029044">
    <property type="entry name" value="Nucleotide-diphossugar_trans"/>
</dbReference>
<dbReference type="GO" id="GO:0016740">
    <property type="term" value="F:transferase activity"/>
    <property type="evidence" value="ECO:0007669"/>
    <property type="project" value="UniProtKB-KW"/>
</dbReference>
<dbReference type="Proteomes" id="UP000247345">
    <property type="component" value="Unassembled WGS sequence"/>
</dbReference>